<sequence>MAVNAVRPPPNPPDPPDPSFTTNFPPLYSSKTIPPPFSFSTSPFLVPKETTVGVLSSTDSVATTPSVAHLLAAYLVLPPKSSSSLESSAQKSRSRSTTVPNPTIPATVTNPSTTPLTKTPPSPCFLVTPSPLLPHPSTASSANTYPINTGILGSPPIVPSNSTAPKVSVSVTSRALGYVVISGSQAPATEPSPTLPSKAGFNVPKEATWASRVKPTVDKTLRRLSPQSTCSSGIPRVKIPEAVFQKGAELHKDFVICRFFGRPPHHSLIQSVLNFMWGK</sequence>
<evidence type="ECO:0000313" key="3">
    <source>
        <dbReference type="Proteomes" id="UP000029120"/>
    </source>
</evidence>
<gene>
    <name evidence="2" type="ordered locus">AALP_Aa3g052100</name>
</gene>
<dbReference type="EMBL" id="CM002871">
    <property type="protein sequence ID" value="KFK37960.1"/>
    <property type="molecule type" value="Genomic_DNA"/>
</dbReference>
<feature type="compositionally biased region" description="Polar residues" evidence="1">
    <location>
        <begin position="97"/>
        <end position="106"/>
    </location>
</feature>
<dbReference type="Proteomes" id="UP000029120">
    <property type="component" value="Chromosome 3"/>
</dbReference>
<feature type="compositionally biased region" description="Low complexity" evidence="1">
    <location>
        <begin position="107"/>
        <end position="117"/>
    </location>
</feature>
<proteinExistence type="predicted"/>
<feature type="region of interest" description="Disordered" evidence="1">
    <location>
        <begin position="82"/>
        <end position="123"/>
    </location>
</feature>
<reference evidence="3" key="1">
    <citation type="journal article" date="2015" name="Nat. Plants">
        <title>Genome expansion of Arabis alpina linked with retrotransposition and reduced symmetric DNA methylation.</title>
        <authorList>
            <person name="Willing E.M."/>
            <person name="Rawat V."/>
            <person name="Mandakova T."/>
            <person name="Maumus F."/>
            <person name="James G.V."/>
            <person name="Nordstroem K.J."/>
            <person name="Becker C."/>
            <person name="Warthmann N."/>
            <person name="Chica C."/>
            <person name="Szarzynska B."/>
            <person name="Zytnicki M."/>
            <person name="Albani M.C."/>
            <person name="Kiefer C."/>
            <person name="Bergonzi S."/>
            <person name="Castaings L."/>
            <person name="Mateos J.L."/>
            <person name="Berns M.C."/>
            <person name="Bujdoso N."/>
            <person name="Piofczyk T."/>
            <person name="de Lorenzo L."/>
            <person name="Barrero-Sicilia C."/>
            <person name="Mateos I."/>
            <person name="Piednoel M."/>
            <person name="Hagmann J."/>
            <person name="Chen-Min-Tao R."/>
            <person name="Iglesias-Fernandez R."/>
            <person name="Schuster S.C."/>
            <person name="Alonso-Blanco C."/>
            <person name="Roudier F."/>
            <person name="Carbonero P."/>
            <person name="Paz-Ares J."/>
            <person name="Davis S.J."/>
            <person name="Pecinka A."/>
            <person name="Quesneville H."/>
            <person name="Colot V."/>
            <person name="Lysak M.A."/>
            <person name="Weigel D."/>
            <person name="Coupland G."/>
            <person name="Schneeberger K."/>
        </authorList>
    </citation>
    <scope>NUCLEOTIDE SEQUENCE [LARGE SCALE GENOMIC DNA]</scope>
    <source>
        <strain evidence="3">cv. Pajares</strain>
    </source>
</reference>
<accession>A0A087H758</accession>
<feature type="compositionally biased region" description="Pro residues" evidence="1">
    <location>
        <begin position="7"/>
        <end position="18"/>
    </location>
</feature>
<dbReference type="Gramene" id="KFK37960">
    <property type="protein sequence ID" value="KFK37960"/>
    <property type="gene ID" value="AALP_AA3G052100"/>
</dbReference>
<feature type="compositionally biased region" description="Low complexity" evidence="1">
    <location>
        <begin position="82"/>
        <end position="91"/>
    </location>
</feature>
<keyword evidence="3" id="KW-1185">Reference proteome</keyword>
<feature type="region of interest" description="Disordered" evidence="1">
    <location>
        <begin position="1"/>
        <end position="27"/>
    </location>
</feature>
<feature type="non-terminal residue" evidence="2">
    <location>
        <position position="279"/>
    </location>
</feature>
<dbReference type="AlphaFoldDB" id="A0A087H758"/>
<evidence type="ECO:0000313" key="2">
    <source>
        <dbReference type="EMBL" id="KFK37960.1"/>
    </source>
</evidence>
<dbReference type="OrthoDB" id="1133632at2759"/>
<evidence type="ECO:0000256" key="1">
    <source>
        <dbReference type="SAM" id="MobiDB-lite"/>
    </source>
</evidence>
<organism evidence="2 3">
    <name type="scientific">Arabis alpina</name>
    <name type="common">Alpine rock-cress</name>
    <dbReference type="NCBI Taxonomy" id="50452"/>
    <lineage>
        <taxon>Eukaryota</taxon>
        <taxon>Viridiplantae</taxon>
        <taxon>Streptophyta</taxon>
        <taxon>Embryophyta</taxon>
        <taxon>Tracheophyta</taxon>
        <taxon>Spermatophyta</taxon>
        <taxon>Magnoliopsida</taxon>
        <taxon>eudicotyledons</taxon>
        <taxon>Gunneridae</taxon>
        <taxon>Pentapetalae</taxon>
        <taxon>rosids</taxon>
        <taxon>malvids</taxon>
        <taxon>Brassicales</taxon>
        <taxon>Brassicaceae</taxon>
        <taxon>Arabideae</taxon>
        <taxon>Arabis</taxon>
    </lineage>
</organism>
<name>A0A087H758_ARAAL</name>
<protein>
    <submittedName>
        <fullName evidence="2">Uncharacterized protein</fullName>
    </submittedName>
</protein>